<feature type="region of interest" description="Disordered" evidence="1">
    <location>
        <begin position="48"/>
        <end position="70"/>
    </location>
</feature>
<dbReference type="EMBL" id="CP058559">
    <property type="protein sequence ID" value="QNO13829.1"/>
    <property type="molecule type" value="Genomic_DNA"/>
</dbReference>
<evidence type="ECO:0000259" key="2">
    <source>
        <dbReference type="SMART" id="SM00834"/>
    </source>
</evidence>
<evidence type="ECO:0000313" key="4">
    <source>
        <dbReference type="Proteomes" id="UP000516160"/>
    </source>
</evidence>
<name>A0A7G9W567_ALKCA</name>
<keyword evidence="4" id="KW-1185">Reference proteome</keyword>
<evidence type="ECO:0000313" key="3">
    <source>
        <dbReference type="EMBL" id="QNO13829.1"/>
    </source>
</evidence>
<feature type="compositionally biased region" description="Low complexity" evidence="1">
    <location>
        <begin position="57"/>
        <end position="70"/>
    </location>
</feature>
<dbReference type="KEGG" id="acae:HYG86_03145"/>
<dbReference type="NCBIfam" id="TIGR02605">
    <property type="entry name" value="CxxC_CxxC_SSSS"/>
    <property type="match status" value="1"/>
</dbReference>
<accession>A0A7G9W567</accession>
<evidence type="ECO:0000256" key="1">
    <source>
        <dbReference type="SAM" id="MobiDB-lite"/>
    </source>
</evidence>
<dbReference type="RefSeq" id="WP_213167492.1">
    <property type="nucleotide sequence ID" value="NZ_CP058559.1"/>
</dbReference>
<organism evidence="3 4">
    <name type="scientific">Alkalicella caledoniensis</name>
    <dbReference type="NCBI Taxonomy" id="2731377"/>
    <lineage>
        <taxon>Bacteria</taxon>
        <taxon>Bacillati</taxon>
        <taxon>Bacillota</taxon>
        <taxon>Clostridia</taxon>
        <taxon>Eubacteriales</taxon>
        <taxon>Proteinivoracaceae</taxon>
        <taxon>Alkalicella</taxon>
    </lineage>
</organism>
<dbReference type="SMART" id="SM00834">
    <property type="entry name" value="CxxC_CXXC_SSSS"/>
    <property type="match status" value="1"/>
</dbReference>
<dbReference type="InterPro" id="IPR013429">
    <property type="entry name" value="Regulatory_FmdB_Zinc_ribbon"/>
</dbReference>
<dbReference type="Proteomes" id="UP000516160">
    <property type="component" value="Chromosome"/>
</dbReference>
<sequence>MPIYEFLCIRCNNVDEKICKFGEDGSELICPSCNYKGLVRKLSTFSAPTVPGGSGSNCGPCSKGSCSTCK</sequence>
<feature type="domain" description="Putative regulatory protein FmdB zinc ribbon" evidence="2">
    <location>
        <begin position="1"/>
        <end position="43"/>
    </location>
</feature>
<proteinExistence type="predicted"/>
<gene>
    <name evidence="3" type="ORF">HYG86_03145</name>
</gene>
<dbReference type="Pfam" id="PF09723">
    <property type="entry name" value="Zn_ribbon_8"/>
    <property type="match status" value="1"/>
</dbReference>
<dbReference type="AlphaFoldDB" id="A0A7G9W567"/>
<reference evidence="3 4" key="1">
    <citation type="submission" date="2020-07" db="EMBL/GenBank/DDBJ databases">
        <title>Alkalicella. sp. LB2 genome.</title>
        <authorList>
            <person name="Postec A."/>
            <person name="Quemeneur M."/>
        </authorList>
    </citation>
    <scope>NUCLEOTIDE SEQUENCE [LARGE SCALE GENOMIC DNA]</scope>
    <source>
        <strain evidence="3 4">LB2</strain>
    </source>
</reference>
<protein>
    <submittedName>
        <fullName evidence="3">Zinc ribbon domain-containing protein</fullName>
    </submittedName>
</protein>